<keyword evidence="2" id="KW-1133">Transmembrane helix</keyword>
<dbReference type="RefSeq" id="WP_012498290.1">
    <property type="nucleotide sequence ID" value="NC_011025.1"/>
</dbReference>
<keyword evidence="4" id="KW-1185">Reference proteome</keyword>
<accession>B3PMT1</accession>
<gene>
    <name evidence="3" type="ordered locus">MARTH_orf514</name>
</gene>
<evidence type="ECO:0000256" key="2">
    <source>
        <dbReference type="SAM" id="Phobius"/>
    </source>
</evidence>
<dbReference type="AlphaFoldDB" id="B3PMT1"/>
<name>B3PMT1_META1</name>
<dbReference type="Proteomes" id="UP000008812">
    <property type="component" value="Chromosome"/>
</dbReference>
<dbReference type="STRING" id="243272.MARTH_orf514"/>
<evidence type="ECO:0000256" key="1">
    <source>
        <dbReference type="SAM" id="MobiDB-lite"/>
    </source>
</evidence>
<dbReference type="eggNOG" id="ENOG5030MG9">
    <property type="taxonomic scope" value="Bacteria"/>
</dbReference>
<evidence type="ECO:0000313" key="3">
    <source>
        <dbReference type="EMBL" id="ACF07333.1"/>
    </source>
</evidence>
<sequence>MQPELFKTPEPECNSIKELFDKNNRSKYLPWFIFFALFLTIVFVLQFGGFLHLVINRTTYFDHWADILRTSGKNLNGTQIAAIVSRSYVQRVSFASISTILHLVILVYFIVETVRTNLKKDYSLFSRILGHLITLLGFFITINLIFNFIFTFSGFASWDINGILSFAATLTFVFAFIFIYMMRVRRIIYKFAYETFLINQKNSSQTNDVFSQLNNIFNANGNTSNNNESSENVILGAATTSSTTNHEYRAKLQALERDQLINMANKLNIYGADEFSNEQLIDKIATIFEEKQKPATSGTPSQRTSEIMNPSENNPSKDDSENNN</sequence>
<dbReference type="KEGG" id="mat:MARTH_orf514"/>
<keyword evidence="2" id="KW-0472">Membrane</keyword>
<feature type="transmembrane region" description="Helical" evidence="2">
    <location>
        <begin position="31"/>
        <end position="55"/>
    </location>
</feature>
<proteinExistence type="predicted"/>
<feature type="transmembrane region" description="Helical" evidence="2">
    <location>
        <begin position="92"/>
        <end position="111"/>
    </location>
</feature>
<reference evidence="3 4" key="1">
    <citation type="journal article" date="2008" name="Infect. Immun.">
        <title>Genome of Mycoplasma arthritidis.</title>
        <authorList>
            <person name="Dybvig K."/>
            <person name="Zuhua C."/>
            <person name="Lao P."/>
            <person name="Jordan D.S."/>
            <person name="French C.T."/>
            <person name="Tu A.H."/>
            <person name="Loraine A.E."/>
        </authorList>
    </citation>
    <scope>NUCLEOTIDE SEQUENCE [LARGE SCALE GENOMIC DNA]</scope>
    <source>
        <strain evidence="3 4">158L3-1</strain>
    </source>
</reference>
<keyword evidence="2" id="KW-0812">Transmembrane</keyword>
<feature type="compositionally biased region" description="Basic and acidic residues" evidence="1">
    <location>
        <begin position="315"/>
        <end position="324"/>
    </location>
</feature>
<feature type="compositionally biased region" description="Polar residues" evidence="1">
    <location>
        <begin position="294"/>
        <end position="314"/>
    </location>
</feature>
<dbReference type="HOGENOM" id="CLU_865495_0_0_14"/>
<feature type="transmembrane region" description="Helical" evidence="2">
    <location>
        <begin position="162"/>
        <end position="181"/>
    </location>
</feature>
<feature type="transmembrane region" description="Helical" evidence="2">
    <location>
        <begin position="132"/>
        <end position="156"/>
    </location>
</feature>
<feature type="region of interest" description="Disordered" evidence="1">
    <location>
        <begin position="291"/>
        <end position="324"/>
    </location>
</feature>
<evidence type="ECO:0000313" key="4">
    <source>
        <dbReference type="Proteomes" id="UP000008812"/>
    </source>
</evidence>
<dbReference type="EMBL" id="CP001047">
    <property type="protein sequence ID" value="ACF07333.1"/>
    <property type="molecule type" value="Genomic_DNA"/>
</dbReference>
<protein>
    <submittedName>
        <fullName evidence="3">Hypothetical membrane protein</fullName>
    </submittedName>
</protein>
<organism evidence="3 4">
    <name type="scientific">Metamycoplasma arthritidis (strain 158L3-1)</name>
    <name type="common">Mycoplasma arthritidis</name>
    <dbReference type="NCBI Taxonomy" id="243272"/>
    <lineage>
        <taxon>Bacteria</taxon>
        <taxon>Bacillati</taxon>
        <taxon>Mycoplasmatota</taxon>
        <taxon>Mycoplasmoidales</taxon>
        <taxon>Metamycoplasmataceae</taxon>
        <taxon>Metamycoplasma</taxon>
    </lineage>
</organism>